<organism evidence="9 10">
    <name type="scientific">Stenomitos frigidus AS-A4</name>
    <dbReference type="NCBI Taxonomy" id="2933935"/>
    <lineage>
        <taxon>Bacteria</taxon>
        <taxon>Bacillati</taxon>
        <taxon>Cyanobacteriota</taxon>
        <taxon>Cyanophyceae</taxon>
        <taxon>Leptolyngbyales</taxon>
        <taxon>Leptolyngbyaceae</taxon>
        <taxon>Stenomitos</taxon>
    </lineage>
</organism>
<name>A0ABV0KNU5_9CYAN</name>
<comment type="caution">
    <text evidence="9">The sequence shown here is derived from an EMBL/GenBank/DDBJ whole genome shotgun (WGS) entry which is preliminary data.</text>
</comment>
<feature type="domain" description="MgtC/SapB/SrpB/YhiD N-terminal" evidence="8">
    <location>
        <begin position="22"/>
        <end position="152"/>
    </location>
</feature>
<evidence type="ECO:0000256" key="1">
    <source>
        <dbReference type="ARBA" id="ARBA00004651"/>
    </source>
</evidence>
<sequence length="161" mass="16531">MTVSVASLGASAGEWWGLSWRLILAALLGGAIGVNRQMAGKAGGLRTHMLVSLGAALFLVIPTSIDATIHPDAISRSIQGVATGVGFLGAGEIVQQARTKSGKPEVKGLTSAAAIWATAALGMIASAGLWQASLIGTLLTLFILGGAKWLEAFIPVRRKEE</sequence>
<evidence type="ECO:0000256" key="5">
    <source>
        <dbReference type="ARBA" id="ARBA00022989"/>
    </source>
</evidence>
<accession>A0ABV0KNU5</accession>
<dbReference type="PRINTS" id="PR01837">
    <property type="entry name" value="MGTCSAPBPROT"/>
</dbReference>
<protein>
    <submittedName>
        <fullName evidence="9">MgtC/SapB family protein</fullName>
    </submittedName>
</protein>
<keyword evidence="5 7" id="KW-1133">Transmembrane helix</keyword>
<feature type="transmembrane region" description="Helical" evidence="7">
    <location>
        <begin position="130"/>
        <end position="150"/>
    </location>
</feature>
<dbReference type="PANTHER" id="PTHR33778">
    <property type="entry name" value="PROTEIN MGTC"/>
    <property type="match status" value="1"/>
</dbReference>
<feature type="transmembrane region" description="Helical" evidence="7">
    <location>
        <begin position="106"/>
        <end position="124"/>
    </location>
</feature>
<evidence type="ECO:0000313" key="10">
    <source>
        <dbReference type="Proteomes" id="UP001476950"/>
    </source>
</evidence>
<dbReference type="Pfam" id="PF02308">
    <property type="entry name" value="MgtC"/>
    <property type="match status" value="1"/>
</dbReference>
<evidence type="ECO:0000256" key="4">
    <source>
        <dbReference type="ARBA" id="ARBA00022692"/>
    </source>
</evidence>
<dbReference type="InterPro" id="IPR003416">
    <property type="entry name" value="MgtC/SapB/SrpB/YhiD_fam"/>
</dbReference>
<comment type="subcellular location">
    <subcellularLocation>
        <location evidence="1">Cell membrane</location>
        <topology evidence="1">Multi-pass membrane protein</topology>
    </subcellularLocation>
</comment>
<feature type="transmembrane region" description="Helical" evidence="7">
    <location>
        <begin position="77"/>
        <end position="94"/>
    </location>
</feature>
<evidence type="ECO:0000256" key="3">
    <source>
        <dbReference type="ARBA" id="ARBA00022475"/>
    </source>
</evidence>
<dbReference type="EMBL" id="JAMPLM010000023">
    <property type="protein sequence ID" value="MEP1060897.1"/>
    <property type="molecule type" value="Genomic_DNA"/>
</dbReference>
<keyword evidence="3" id="KW-1003">Cell membrane</keyword>
<dbReference type="InterPro" id="IPR049177">
    <property type="entry name" value="MgtC_SapB_SrpB_YhiD_N"/>
</dbReference>
<keyword evidence="6 7" id="KW-0472">Membrane</keyword>
<gene>
    <name evidence="9" type="ORF">NDI38_20910</name>
</gene>
<dbReference type="RefSeq" id="WP_242033710.1">
    <property type="nucleotide sequence ID" value="NZ_JAMPLM010000023.1"/>
</dbReference>
<feature type="transmembrane region" description="Helical" evidence="7">
    <location>
        <begin position="47"/>
        <end position="65"/>
    </location>
</feature>
<dbReference type="PANTHER" id="PTHR33778:SF1">
    <property type="entry name" value="MAGNESIUM TRANSPORTER YHID-RELATED"/>
    <property type="match status" value="1"/>
</dbReference>
<comment type="similarity">
    <text evidence="2">Belongs to the MgtC/SapB family.</text>
</comment>
<feature type="transmembrane region" description="Helical" evidence="7">
    <location>
        <begin position="15"/>
        <end position="35"/>
    </location>
</feature>
<evidence type="ECO:0000256" key="7">
    <source>
        <dbReference type="SAM" id="Phobius"/>
    </source>
</evidence>
<keyword evidence="4 7" id="KW-0812">Transmembrane</keyword>
<evidence type="ECO:0000259" key="8">
    <source>
        <dbReference type="Pfam" id="PF02308"/>
    </source>
</evidence>
<dbReference type="Proteomes" id="UP001476950">
    <property type="component" value="Unassembled WGS sequence"/>
</dbReference>
<evidence type="ECO:0000256" key="2">
    <source>
        <dbReference type="ARBA" id="ARBA00009298"/>
    </source>
</evidence>
<proteinExistence type="inferred from homology"/>
<evidence type="ECO:0000313" key="9">
    <source>
        <dbReference type="EMBL" id="MEP1060897.1"/>
    </source>
</evidence>
<reference evidence="9 10" key="1">
    <citation type="submission" date="2022-04" db="EMBL/GenBank/DDBJ databases">
        <title>Positive selection, recombination, and allopatry shape intraspecific diversity of widespread and dominant cyanobacteria.</title>
        <authorList>
            <person name="Wei J."/>
            <person name="Shu W."/>
            <person name="Hu C."/>
        </authorList>
    </citation>
    <scope>NUCLEOTIDE SEQUENCE [LARGE SCALE GENOMIC DNA]</scope>
    <source>
        <strain evidence="9 10">AS-A4</strain>
    </source>
</reference>
<evidence type="ECO:0000256" key="6">
    <source>
        <dbReference type="ARBA" id="ARBA00023136"/>
    </source>
</evidence>
<keyword evidence="10" id="KW-1185">Reference proteome</keyword>